<comment type="caution">
    <text evidence="3">The sequence shown here is derived from an EMBL/GenBank/DDBJ whole genome shotgun (WGS) entry which is preliminary data.</text>
</comment>
<dbReference type="GO" id="GO:0016020">
    <property type="term" value="C:membrane"/>
    <property type="evidence" value="ECO:0007669"/>
    <property type="project" value="InterPro"/>
</dbReference>
<keyword evidence="1" id="KW-1133">Transmembrane helix</keyword>
<feature type="domain" description="Prepilin type IV endopeptidase peptidase" evidence="2">
    <location>
        <begin position="28"/>
        <end position="126"/>
    </location>
</feature>
<feature type="transmembrane region" description="Helical" evidence="1">
    <location>
        <begin position="47"/>
        <end position="66"/>
    </location>
</feature>
<dbReference type="OrthoDB" id="7709484at2"/>
<keyword evidence="1" id="KW-0472">Membrane</keyword>
<dbReference type="InterPro" id="IPR000045">
    <property type="entry name" value="Prepilin_IV_endopep_pep"/>
</dbReference>
<keyword evidence="4" id="KW-1185">Reference proteome</keyword>
<protein>
    <submittedName>
        <fullName evidence="3">Prepilin peptidase CpaA</fullName>
    </submittedName>
</protein>
<gene>
    <name evidence="3" type="ORF">LX81_00131</name>
</gene>
<reference evidence="3 4" key="1">
    <citation type="submission" date="2018-06" db="EMBL/GenBank/DDBJ databases">
        <title>Genomic Encyclopedia of Archaeal and Bacterial Type Strains, Phase II (KMG-II): from individual species to whole genera.</title>
        <authorList>
            <person name="Goeker M."/>
        </authorList>
    </citation>
    <scope>NUCLEOTIDE SEQUENCE [LARGE SCALE GENOMIC DNA]</scope>
    <source>
        <strain evidence="3 4">DSM 22009</strain>
    </source>
</reference>
<evidence type="ECO:0000259" key="2">
    <source>
        <dbReference type="Pfam" id="PF01478"/>
    </source>
</evidence>
<dbReference type="EMBL" id="QKZL01000001">
    <property type="protein sequence ID" value="PZX19674.1"/>
    <property type="molecule type" value="Genomic_DNA"/>
</dbReference>
<dbReference type="Proteomes" id="UP000248916">
    <property type="component" value="Unassembled WGS sequence"/>
</dbReference>
<proteinExistence type="predicted"/>
<dbReference type="RefSeq" id="WP_111535354.1">
    <property type="nucleotide sequence ID" value="NZ_QKZL01000001.1"/>
</dbReference>
<feature type="transmembrane region" description="Helical" evidence="1">
    <location>
        <begin position="153"/>
        <end position="172"/>
    </location>
</feature>
<dbReference type="Pfam" id="PF01478">
    <property type="entry name" value="Peptidase_A24"/>
    <property type="match status" value="1"/>
</dbReference>
<name>A0A2W7NST1_9RHOB</name>
<feature type="transmembrane region" description="Helical" evidence="1">
    <location>
        <begin position="100"/>
        <end position="127"/>
    </location>
</feature>
<feature type="transmembrane region" description="Helical" evidence="1">
    <location>
        <begin position="17"/>
        <end position="35"/>
    </location>
</feature>
<evidence type="ECO:0000256" key="1">
    <source>
        <dbReference type="SAM" id="Phobius"/>
    </source>
</evidence>
<evidence type="ECO:0000313" key="3">
    <source>
        <dbReference type="EMBL" id="PZX19674.1"/>
    </source>
</evidence>
<dbReference type="GO" id="GO:0004190">
    <property type="term" value="F:aspartic-type endopeptidase activity"/>
    <property type="evidence" value="ECO:0007669"/>
    <property type="project" value="InterPro"/>
</dbReference>
<keyword evidence="1" id="KW-0812">Transmembrane</keyword>
<dbReference type="Gene3D" id="1.20.120.1220">
    <property type="match status" value="1"/>
</dbReference>
<feature type="transmembrane region" description="Helical" evidence="1">
    <location>
        <begin position="72"/>
        <end position="93"/>
    </location>
</feature>
<organism evidence="3 4">
    <name type="scientific">Palleronia aestuarii</name>
    <dbReference type="NCBI Taxonomy" id="568105"/>
    <lineage>
        <taxon>Bacteria</taxon>
        <taxon>Pseudomonadati</taxon>
        <taxon>Pseudomonadota</taxon>
        <taxon>Alphaproteobacteria</taxon>
        <taxon>Rhodobacterales</taxon>
        <taxon>Roseobacteraceae</taxon>
        <taxon>Palleronia</taxon>
    </lineage>
</organism>
<accession>A0A2W7NST1</accession>
<dbReference type="AlphaFoldDB" id="A0A2W7NST1"/>
<sequence length="173" mass="17954">MLGPAAALAAGLDLSDGAARILLLPVVPICLWVAWSDMARMKIPNAAVLALVAIFVLLGPIALPLPDWGWRWASLAIVLSIGFVLNVIGALGAGDAKFMAAAALFVAPGDAGTVAMLLATMLLAAFATHRLARAIPYVRNRTAGWVSWRSAKFPMGLALGPTLVLYLALAALS</sequence>
<evidence type="ECO:0000313" key="4">
    <source>
        <dbReference type="Proteomes" id="UP000248916"/>
    </source>
</evidence>